<reference evidence="1" key="2">
    <citation type="journal article" date="2015" name="Fish Shellfish Immunol.">
        <title>Early steps in the European eel (Anguilla anguilla)-Vibrio vulnificus interaction in the gills: Role of the RtxA13 toxin.</title>
        <authorList>
            <person name="Callol A."/>
            <person name="Pajuelo D."/>
            <person name="Ebbesson L."/>
            <person name="Teles M."/>
            <person name="MacKenzie S."/>
            <person name="Amaro C."/>
        </authorList>
    </citation>
    <scope>NUCLEOTIDE SEQUENCE</scope>
</reference>
<sequence length="26" mass="3186">MNHFRANCTLYIYDVMVKYWLCLQCG</sequence>
<evidence type="ECO:0000313" key="1">
    <source>
        <dbReference type="EMBL" id="JAH11776.1"/>
    </source>
</evidence>
<name>A0A0E9Q4H8_ANGAN</name>
<reference evidence="1" key="1">
    <citation type="submission" date="2014-11" db="EMBL/GenBank/DDBJ databases">
        <authorList>
            <person name="Amaro Gonzalez C."/>
        </authorList>
    </citation>
    <scope>NUCLEOTIDE SEQUENCE</scope>
</reference>
<dbReference type="AlphaFoldDB" id="A0A0E9Q4H8"/>
<dbReference type="EMBL" id="GBXM01096801">
    <property type="protein sequence ID" value="JAH11776.1"/>
    <property type="molecule type" value="Transcribed_RNA"/>
</dbReference>
<organism evidence="1">
    <name type="scientific">Anguilla anguilla</name>
    <name type="common">European freshwater eel</name>
    <name type="synonym">Muraena anguilla</name>
    <dbReference type="NCBI Taxonomy" id="7936"/>
    <lineage>
        <taxon>Eukaryota</taxon>
        <taxon>Metazoa</taxon>
        <taxon>Chordata</taxon>
        <taxon>Craniata</taxon>
        <taxon>Vertebrata</taxon>
        <taxon>Euteleostomi</taxon>
        <taxon>Actinopterygii</taxon>
        <taxon>Neopterygii</taxon>
        <taxon>Teleostei</taxon>
        <taxon>Anguilliformes</taxon>
        <taxon>Anguillidae</taxon>
        <taxon>Anguilla</taxon>
    </lineage>
</organism>
<protein>
    <submittedName>
        <fullName evidence="1">Uncharacterized protein</fullName>
    </submittedName>
</protein>
<proteinExistence type="predicted"/>
<accession>A0A0E9Q4H8</accession>